<dbReference type="InterPro" id="IPR013148">
    <property type="entry name" value="Glyco_hydro_32_N"/>
</dbReference>
<comment type="catalytic activity">
    <reaction evidence="8">
        <text>Hydrolysis of terminal non-reducing beta-D-fructofuranoside residues in beta-D-fructofuranosides.</text>
        <dbReference type="EC" id="3.2.1.26"/>
    </reaction>
</comment>
<dbReference type="EMBL" id="MIKC01000015">
    <property type="protein sequence ID" value="OEG22504.1"/>
    <property type="molecule type" value="Genomic_DNA"/>
</dbReference>
<comment type="similarity">
    <text evidence="2 8">Belongs to the glycosyl hydrolase 32 family.</text>
</comment>
<dbReference type="InterPro" id="IPR023296">
    <property type="entry name" value="Glyco_hydro_beta-prop_sf"/>
</dbReference>
<dbReference type="GO" id="GO:0005737">
    <property type="term" value="C:cytoplasm"/>
    <property type="evidence" value="ECO:0007669"/>
    <property type="project" value="UniProtKB-SubCell"/>
</dbReference>
<protein>
    <recommendedName>
        <fullName evidence="4 8">Sucrose-6-phosphate hydrolase</fullName>
        <ecNumber evidence="3 8">3.2.1.26</ecNumber>
    </recommendedName>
    <alternativeName>
        <fullName evidence="7 9">Invertase</fullName>
    </alternativeName>
</protein>
<dbReference type="SUPFAM" id="SSF49899">
    <property type="entry name" value="Concanavalin A-like lectins/glucanases"/>
    <property type="match status" value="1"/>
</dbReference>
<dbReference type="OrthoDB" id="9759709at2"/>
<reference evidence="13" key="1">
    <citation type="submission" date="2016-09" db="EMBL/GenBank/DDBJ databases">
        <authorList>
            <person name="Gulvik C.A."/>
        </authorList>
    </citation>
    <scope>NUCLEOTIDE SEQUENCE [LARGE SCALE GENOMIC DNA]</scope>
    <source>
        <strain evidence="13">LMG 26676</strain>
    </source>
</reference>
<dbReference type="EC" id="3.2.1.26" evidence="3 8"/>
<dbReference type="Gene3D" id="2.60.120.560">
    <property type="entry name" value="Exo-inulinase, domain 1"/>
    <property type="match status" value="1"/>
</dbReference>
<evidence type="ECO:0000313" key="12">
    <source>
        <dbReference type="EMBL" id="OEG22504.1"/>
    </source>
</evidence>
<keyword evidence="5 8" id="KW-0378">Hydrolase</keyword>
<accession>A0A1E5HC46</accession>
<dbReference type="InterPro" id="IPR013320">
    <property type="entry name" value="ConA-like_dom_sf"/>
</dbReference>
<comment type="pathway">
    <text evidence="1 9">Glycan biosynthesis; sucrose metabolism.</text>
</comment>
<dbReference type="InterPro" id="IPR001362">
    <property type="entry name" value="Glyco_hydro_32"/>
</dbReference>
<dbReference type="SUPFAM" id="SSF75005">
    <property type="entry name" value="Arabinanase/levansucrase/invertase"/>
    <property type="match status" value="1"/>
</dbReference>
<evidence type="ECO:0000256" key="1">
    <source>
        <dbReference type="ARBA" id="ARBA00004914"/>
    </source>
</evidence>
<evidence type="ECO:0000256" key="6">
    <source>
        <dbReference type="ARBA" id="ARBA00023295"/>
    </source>
</evidence>
<evidence type="ECO:0000256" key="3">
    <source>
        <dbReference type="ARBA" id="ARBA00012758"/>
    </source>
</evidence>
<evidence type="ECO:0000256" key="7">
    <source>
        <dbReference type="ARBA" id="ARBA00033367"/>
    </source>
</evidence>
<gene>
    <name evidence="12" type="ORF">BCR24_15325</name>
</gene>
<keyword evidence="9" id="KW-0119">Carbohydrate metabolism</keyword>
<dbReference type="RefSeq" id="WP_069640107.1">
    <property type="nucleotide sequence ID" value="NZ_JAFBEZ010000024.1"/>
</dbReference>
<organism evidence="12 13">
    <name type="scientific">Enterococcus ureilyticus</name>
    <dbReference type="NCBI Taxonomy" id="1131292"/>
    <lineage>
        <taxon>Bacteria</taxon>
        <taxon>Bacillati</taxon>
        <taxon>Bacillota</taxon>
        <taxon>Bacilli</taxon>
        <taxon>Lactobacillales</taxon>
        <taxon>Enterococcaceae</taxon>
        <taxon>Enterococcus</taxon>
    </lineage>
</organism>
<dbReference type="Gene3D" id="2.115.10.20">
    <property type="entry name" value="Glycosyl hydrolase domain, family 43"/>
    <property type="match status" value="1"/>
</dbReference>
<dbReference type="UniPathway" id="UPA00238"/>
<feature type="domain" description="Glycosyl hydrolase family 32 C-terminal" evidence="11">
    <location>
        <begin position="342"/>
        <end position="474"/>
    </location>
</feature>
<dbReference type="AlphaFoldDB" id="A0A1E5HC46"/>
<name>A0A1E5HC46_9ENTE</name>
<dbReference type="STRING" id="1131292.BCR24_15325"/>
<dbReference type="GO" id="GO:0004564">
    <property type="term" value="F:beta-fructofuranosidase activity"/>
    <property type="evidence" value="ECO:0007669"/>
    <property type="project" value="UniProtKB-EC"/>
</dbReference>
<feature type="domain" description="Glycosyl hydrolase family 32 N-terminal" evidence="10">
    <location>
        <begin position="28"/>
        <end position="333"/>
    </location>
</feature>
<dbReference type="PANTHER" id="PTHR43101:SF1">
    <property type="entry name" value="BETA-FRUCTOSIDASE"/>
    <property type="match status" value="1"/>
</dbReference>
<evidence type="ECO:0000259" key="11">
    <source>
        <dbReference type="Pfam" id="PF08244"/>
    </source>
</evidence>
<keyword evidence="9" id="KW-0963">Cytoplasm</keyword>
<dbReference type="Pfam" id="PF00251">
    <property type="entry name" value="Glyco_hydro_32N"/>
    <property type="match status" value="1"/>
</dbReference>
<dbReference type="CDD" id="cd08996">
    <property type="entry name" value="GH32_FFase"/>
    <property type="match status" value="1"/>
</dbReference>
<dbReference type="NCBIfam" id="TIGR01322">
    <property type="entry name" value="scrB_fam"/>
    <property type="match status" value="1"/>
</dbReference>
<comment type="caution">
    <text evidence="12">The sequence shown here is derived from an EMBL/GenBank/DDBJ whole genome shotgun (WGS) entry which is preliminary data.</text>
</comment>
<dbReference type="Pfam" id="PF08244">
    <property type="entry name" value="Glyco_hydro_32C"/>
    <property type="match status" value="1"/>
</dbReference>
<comment type="subcellular location">
    <subcellularLocation>
        <location evidence="9">Cytoplasm</location>
    </subcellularLocation>
</comment>
<dbReference type="InterPro" id="IPR006232">
    <property type="entry name" value="Suc6P_hydrolase"/>
</dbReference>
<evidence type="ECO:0000256" key="9">
    <source>
        <dbReference type="RuleBase" id="RU365015"/>
    </source>
</evidence>
<dbReference type="SMART" id="SM00640">
    <property type="entry name" value="Glyco_32"/>
    <property type="match status" value="1"/>
</dbReference>
<dbReference type="PANTHER" id="PTHR43101">
    <property type="entry name" value="BETA-FRUCTOSIDASE"/>
    <property type="match status" value="1"/>
</dbReference>
<comment type="function">
    <text evidence="9">Enables the bacterium to metabolize sucrose as a sole carbon source.</text>
</comment>
<evidence type="ECO:0000256" key="2">
    <source>
        <dbReference type="ARBA" id="ARBA00009902"/>
    </source>
</evidence>
<dbReference type="InterPro" id="IPR013189">
    <property type="entry name" value="Glyco_hydro_32_C"/>
</dbReference>
<keyword evidence="6 8" id="KW-0326">Glycosidase</keyword>
<sequence length="491" mass="56630">MKEKLEQANQYIKENKGRIDPVYRQGYHLMAPIGWINDPNGFVYYKGEYHLFYQYYPYDSIWGPMHWGHAKSKDLLHWEDLPVALAPSEEYDIDGCFSGSAIEKDGKLYLMYTGHYEREGIKREVQCMAVSEDGIHFEKFLENPVISEQHIEGVAAIDDFRDPKIVEHDGLYYSVVASKTAEQRGQILLFQSDDLVHWQFTSILLKGEKEQGIMWECPDLFHLDGKDVLLISPIEMEKKENSYENINSTVAFIGEVDWSTGRFTVDNHHEIDFGLDFYAPQTCFDEQGKRIMVAWMQMWGRNMPTNELGHLWAGTMTLPRELHVVDQQVIQQPINTIYKLITDKKRIKKEKLENSSIELDNIEAKQFYIELSGTLTQTENLAIKVLRTNESAVELIYEPATGYLSISRDSFGFKITGIETEQLTKRTTRVPLIDNSLLLEVFRDTSSIEVFANGVATMSMNFYEKEQSEPPSVSVTGMIEKLKINYGTIKL</sequence>
<dbReference type="Proteomes" id="UP000094469">
    <property type="component" value="Unassembled WGS sequence"/>
</dbReference>
<keyword evidence="13" id="KW-1185">Reference proteome</keyword>
<evidence type="ECO:0000256" key="5">
    <source>
        <dbReference type="ARBA" id="ARBA00022801"/>
    </source>
</evidence>
<dbReference type="GO" id="GO:0005985">
    <property type="term" value="P:sucrose metabolic process"/>
    <property type="evidence" value="ECO:0007669"/>
    <property type="project" value="UniProtKB-UniPathway"/>
</dbReference>
<proteinExistence type="inferred from homology"/>
<evidence type="ECO:0000256" key="8">
    <source>
        <dbReference type="RuleBase" id="RU362110"/>
    </source>
</evidence>
<dbReference type="InterPro" id="IPR051214">
    <property type="entry name" value="GH32_Enzymes"/>
</dbReference>
<evidence type="ECO:0000256" key="4">
    <source>
        <dbReference type="ARBA" id="ARBA00019623"/>
    </source>
</evidence>
<evidence type="ECO:0000259" key="10">
    <source>
        <dbReference type="Pfam" id="PF00251"/>
    </source>
</evidence>
<evidence type="ECO:0000313" key="13">
    <source>
        <dbReference type="Proteomes" id="UP000094469"/>
    </source>
</evidence>